<dbReference type="GO" id="GO:0008907">
    <property type="term" value="F:integrase activity"/>
    <property type="evidence" value="ECO:0007669"/>
    <property type="project" value="InterPro"/>
</dbReference>
<feature type="domain" description="Core-binding (CB)" evidence="9">
    <location>
        <begin position="87"/>
        <end position="170"/>
    </location>
</feature>
<dbReference type="InterPro" id="IPR044068">
    <property type="entry name" value="CB"/>
</dbReference>
<dbReference type="Pfam" id="PF02899">
    <property type="entry name" value="Phage_int_SAM_1"/>
    <property type="match status" value="1"/>
</dbReference>
<evidence type="ECO:0000256" key="6">
    <source>
        <dbReference type="PROSITE-ProRule" id="PRU01248"/>
    </source>
</evidence>
<name>A0A7G9FPX0_9FIRM</name>
<accession>A0A7G9FPX0</accession>
<evidence type="ECO:0000313" key="10">
    <source>
        <dbReference type="EMBL" id="QNM00602.1"/>
    </source>
</evidence>
<evidence type="ECO:0000256" key="2">
    <source>
        <dbReference type="ARBA" id="ARBA00008857"/>
    </source>
</evidence>
<dbReference type="Pfam" id="PF00589">
    <property type="entry name" value="Phage_integrase"/>
    <property type="match status" value="1"/>
</dbReference>
<dbReference type="PANTHER" id="PTHR30349">
    <property type="entry name" value="PHAGE INTEGRASE-RELATED"/>
    <property type="match status" value="1"/>
</dbReference>
<proteinExistence type="inferred from homology"/>
<comment type="function">
    <text evidence="1">Site-specific tyrosine recombinase, which acts by catalyzing the cutting and rejoining of the recombining DNA molecules.</text>
</comment>
<feature type="domain" description="Tyr recombinase" evidence="8">
    <location>
        <begin position="191"/>
        <end position="405"/>
    </location>
</feature>
<dbReference type="InterPro" id="IPR050090">
    <property type="entry name" value="Tyrosine_recombinase_XerCD"/>
</dbReference>
<dbReference type="Gene3D" id="1.10.443.10">
    <property type="entry name" value="Intergrase catalytic core"/>
    <property type="match status" value="1"/>
</dbReference>
<dbReference type="GO" id="GO:0006310">
    <property type="term" value="P:DNA recombination"/>
    <property type="evidence" value="ECO:0007669"/>
    <property type="project" value="UniProtKB-KW"/>
</dbReference>
<dbReference type="GO" id="GO:0003677">
    <property type="term" value="F:DNA binding"/>
    <property type="evidence" value="ECO:0007669"/>
    <property type="project" value="UniProtKB-UniRule"/>
</dbReference>
<dbReference type="InterPro" id="IPR011010">
    <property type="entry name" value="DNA_brk_join_enz"/>
</dbReference>
<dbReference type="Proteomes" id="UP000515819">
    <property type="component" value="Chromosome"/>
</dbReference>
<dbReference type="Gene3D" id="3.30.160.60">
    <property type="entry name" value="Classic Zinc Finger"/>
    <property type="match status" value="1"/>
</dbReference>
<evidence type="ECO:0000313" key="11">
    <source>
        <dbReference type="Proteomes" id="UP000515819"/>
    </source>
</evidence>
<reference evidence="10 11" key="1">
    <citation type="submission" date="2020-08" db="EMBL/GenBank/DDBJ databases">
        <authorList>
            <person name="Liu C."/>
            <person name="Sun Q."/>
        </authorList>
    </citation>
    <scope>NUCLEOTIDE SEQUENCE [LARGE SCALE GENOMIC DNA]</scope>
    <source>
        <strain evidence="10 11">NSJ-4</strain>
    </source>
</reference>
<feature type="compositionally biased region" description="Basic and acidic residues" evidence="7">
    <location>
        <begin position="1"/>
        <end position="11"/>
    </location>
</feature>
<dbReference type="KEGG" id="wcp:H9Q76_04775"/>
<dbReference type="InterPro" id="IPR004107">
    <property type="entry name" value="Integrase_SAM-like_N"/>
</dbReference>
<sequence length="413" mass="48250">MANKIVSEKNKPARKKLRDNEYYNPKTKRYEYHYTDCLGKKRVISSYRLEETDQLPKGKKSSKSLREKEAELTAQLDNSIDIDGAKLTLLEVMDRYLQFLYNRKKLAHNTKVGYNVTVNTLKQYKLGYMEIGKIKPEHCEDWLVDMKKKYRGSSIQTQISLIKRVFEYAIDRDYVIKNPFRGITTDRSDSKNMEAISVEDMNRFLEFCSKDTNSAHCYDMIYVLFWTGLRASELCGLTLDNIDMSNRLIKVEKQLQCINHTHVVLPTKTAKGYRTIPMTDGVYECFERILKNRYLKGDIEPVCYDERGNAYEGFVFLATRSRKTIVRSHVEEYLANCIKRFNNANSDNPIRKFEPHICRHSFATNFQYLPPKTLQYILGHSKISTTMDNYVDVKPSSEQLLQINVVAKQLICN</sequence>
<dbReference type="InterPro" id="IPR010998">
    <property type="entry name" value="Integrase_recombinase_N"/>
</dbReference>
<dbReference type="PROSITE" id="PS51900">
    <property type="entry name" value="CB"/>
    <property type="match status" value="1"/>
</dbReference>
<dbReference type="InterPro" id="IPR002104">
    <property type="entry name" value="Integrase_catalytic"/>
</dbReference>
<comment type="similarity">
    <text evidence="2">Belongs to the 'phage' integrase family.</text>
</comment>
<evidence type="ECO:0000259" key="9">
    <source>
        <dbReference type="PROSITE" id="PS51900"/>
    </source>
</evidence>
<evidence type="ECO:0000256" key="1">
    <source>
        <dbReference type="ARBA" id="ARBA00003283"/>
    </source>
</evidence>
<dbReference type="InterPro" id="IPR013762">
    <property type="entry name" value="Integrase-like_cat_sf"/>
</dbReference>
<gene>
    <name evidence="10" type="ORF">H9Q76_04775</name>
</gene>
<dbReference type="InterPro" id="IPR004191">
    <property type="entry name" value="Integrase_Tn916-type_DNA-bd_N"/>
</dbReference>
<dbReference type="PROSITE" id="PS51898">
    <property type="entry name" value="TYR_RECOMBINASE"/>
    <property type="match status" value="1"/>
</dbReference>
<dbReference type="EMBL" id="CP060632">
    <property type="protein sequence ID" value="QNM00602.1"/>
    <property type="molecule type" value="Genomic_DNA"/>
</dbReference>
<evidence type="ECO:0000256" key="4">
    <source>
        <dbReference type="ARBA" id="ARBA00023125"/>
    </source>
</evidence>
<keyword evidence="5" id="KW-0233">DNA recombination</keyword>
<evidence type="ECO:0000256" key="3">
    <source>
        <dbReference type="ARBA" id="ARBA00022908"/>
    </source>
</evidence>
<dbReference type="Gene3D" id="1.10.150.130">
    <property type="match status" value="1"/>
</dbReference>
<dbReference type="Pfam" id="PF02920">
    <property type="entry name" value="Integrase_DNA"/>
    <property type="match status" value="1"/>
</dbReference>
<dbReference type="SUPFAM" id="SSF56349">
    <property type="entry name" value="DNA breaking-rejoining enzymes"/>
    <property type="match status" value="1"/>
</dbReference>
<dbReference type="InterPro" id="IPR016177">
    <property type="entry name" value="DNA-bd_dom_sf"/>
</dbReference>
<evidence type="ECO:0000259" key="8">
    <source>
        <dbReference type="PROSITE" id="PS51898"/>
    </source>
</evidence>
<dbReference type="PANTHER" id="PTHR30349:SF64">
    <property type="entry name" value="PROPHAGE INTEGRASE INTD-RELATED"/>
    <property type="match status" value="1"/>
</dbReference>
<evidence type="ECO:0000256" key="5">
    <source>
        <dbReference type="ARBA" id="ARBA00023172"/>
    </source>
</evidence>
<keyword evidence="4 6" id="KW-0238">DNA-binding</keyword>
<dbReference type="CDD" id="cd01189">
    <property type="entry name" value="INT_ICEBs1_C_like"/>
    <property type="match status" value="1"/>
</dbReference>
<dbReference type="AlphaFoldDB" id="A0A7G9FPX0"/>
<evidence type="ECO:0000256" key="7">
    <source>
        <dbReference type="SAM" id="MobiDB-lite"/>
    </source>
</evidence>
<keyword evidence="11" id="KW-1185">Reference proteome</keyword>
<dbReference type="RefSeq" id="WP_249321758.1">
    <property type="nucleotide sequence ID" value="NZ_CP060632.1"/>
</dbReference>
<organism evidence="10 11">
    <name type="scientific">Wujia chipingensis</name>
    <dbReference type="NCBI Taxonomy" id="2763670"/>
    <lineage>
        <taxon>Bacteria</taxon>
        <taxon>Bacillati</taxon>
        <taxon>Bacillota</taxon>
        <taxon>Clostridia</taxon>
        <taxon>Lachnospirales</taxon>
        <taxon>Lachnospiraceae</taxon>
        <taxon>Wujia</taxon>
    </lineage>
</organism>
<dbReference type="SUPFAM" id="SSF54171">
    <property type="entry name" value="DNA-binding domain"/>
    <property type="match status" value="1"/>
</dbReference>
<protein>
    <submittedName>
        <fullName evidence="10">Tyrosine-type recombinase/integrase</fullName>
    </submittedName>
</protein>
<feature type="region of interest" description="Disordered" evidence="7">
    <location>
        <begin position="1"/>
        <end position="22"/>
    </location>
</feature>
<keyword evidence="3" id="KW-0229">DNA integration</keyword>